<dbReference type="InterPro" id="IPR052032">
    <property type="entry name" value="ATP-dep_AA_Ligase"/>
</dbReference>
<dbReference type="GO" id="GO:0046872">
    <property type="term" value="F:metal ion binding"/>
    <property type="evidence" value="ECO:0007669"/>
    <property type="project" value="InterPro"/>
</dbReference>
<dbReference type="GO" id="GO:0016874">
    <property type="term" value="F:ligase activity"/>
    <property type="evidence" value="ECO:0007669"/>
    <property type="project" value="UniProtKB-KW"/>
</dbReference>
<keyword evidence="7" id="KW-1185">Reference proteome</keyword>
<evidence type="ECO:0000313" key="7">
    <source>
        <dbReference type="Proteomes" id="UP000030595"/>
    </source>
</evidence>
<dbReference type="Gene3D" id="3.30.470.20">
    <property type="entry name" value="ATP-grasp fold, B domain"/>
    <property type="match status" value="1"/>
</dbReference>
<dbReference type="EMBL" id="JPVQ01000009">
    <property type="protein sequence ID" value="KGR91201.1"/>
    <property type="molecule type" value="Genomic_DNA"/>
</dbReference>
<dbReference type="AlphaFoldDB" id="A0A0A3J2N1"/>
<dbReference type="SUPFAM" id="SSF56059">
    <property type="entry name" value="Glutathione synthetase ATP-binding domain-like"/>
    <property type="match status" value="1"/>
</dbReference>
<keyword evidence="3 4" id="KW-0067">ATP-binding</keyword>
<organism evidence="6 7">
    <name type="scientific">Ureibacillus massiliensis 4400831 = CIP 108448 = CCUG 49529</name>
    <dbReference type="NCBI Taxonomy" id="1211035"/>
    <lineage>
        <taxon>Bacteria</taxon>
        <taxon>Bacillati</taxon>
        <taxon>Bacillota</taxon>
        <taxon>Bacilli</taxon>
        <taxon>Bacillales</taxon>
        <taxon>Caryophanaceae</taxon>
        <taxon>Ureibacillus</taxon>
    </lineage>
</organism>
<gene>
    <name evidence="6" type="ORF">CD30_07080</name>
</gene>
<dbReference type="PROSITE" id="PS50975">
    <property type="entry name" value="ATP_GRASP"/>
    <property type="match status" value="1"/>
</dbReference>
<dbReference type="Gene3D" id="3.40.50.20">
    <property type="match status" value="1"/>
</dbReference>
<evidence type="ECO:0000256" key="4">
    <source>
        <dbReference type="PROSITE-ProRule" id="PRU00409"/>
    </source>
</evidence>
<proteinExistence type="predicted"/>
<dbReference type="RefSeq" id="WP_036174393.1">
    <property type="nucleotide sequence ID" value="NZ_AVCZ01000009.1"/>
</dbReference>
<dbReference type="GO" id="GO:0005524">
    <property type="term" value="F:ATP binding"/>
    <property type="evidence" value="ECO:0007669"/>
    <property type="project" value="UniProtKB-UniRule"/>
</dbReference>
<protein>
    <submittedName>
        <fullName evidence="6">Carbamoyl-phosphate-synthetase</fullName>
    </submittedName>
</protein>
<evidence type="ECO:0000256" key="2">
    <source>
        <dbReference type="ARBA" id="ARBA00022741"/>
    </source>
</evidence>
<evidence type="ECO:0000259" key="5">
    <source>
        <dbReference type="PROSITE" id="PS50975"/>
    </source>
</evidence>
<keyword evidence="2 4" id="KW-0547">Nucleotide-binding</keyword>
<evidence type="ECO:0000256" key="1">
    <source>
        <dbReference type="ARBA" id="ARBA00022598"/>
    </source>
</evidence>
<dbReference type="Proteomes" id="UP000030595">
    <property type="component" value="Unassembled WGS sequence"/>
</dbReference>
<dbReference type="InterPro" id="IPR013815">
    <property type="entry name" value="ATP_grasp_subdomain_1"/>
</dbReference>
<dbReference type="Gene3D" id="3.30.1490.20">
    <property type="entry name" value="ATP-grasp fold, A domain"/>
    <property type="match status" value="1"/>
</dbReference>
<evidence type="ECO:0000256" key="3">
    <source>
        <dbReference type="ARBA" id="ARBA00022840"/>
    </source>
</evidence>
<sequence length="407" mass="45850">MKKLLMLGGTQFQIPAIKKARELGHYVITCDEFENNPGHKCAHEYYSINIFDKDAVLTLAKELNIDGIIAYLSDSLAPIVAYVGEKLGLPSNPYKSVEIISNKEKFRNFLANNQFNVPKAKGYNSFEEVKREIDHFKLPVIIKPVDSSGSRGVSKIESIELLKEKVENALSFSRAKRFIVEEFIENFGYQVAADGFSVDGELIFWCFGNGHFPPKYSNPVNPFVPVGSSWPSNMPERIQKKIHGVIQRLITLLNMKTSAYNFDIQVDQQENVYIVDIGARNGGNKIPEMIKYATGVDLIEYSIKSSLGEDCNDLTMNKPIGYWCSYLINSQNEGILKDIVIDEELKKTNIVEYELLINKGEKVSAYTGSNHKLGTMILKFSSMSEMLEKIANMNNLLEVKVEDLGNV</sequence>
<dbReference type="eggNOG" id="COG0027">
    <property type="taxonomic scope" value="Bacteria"/>
</dbReference>
<dbReference type="PANTHER" id="PTHR43585:SF2">
    <property type="entry name" value="ATP-GRASP ENZYME FSQD"/>
    <property type="match status" value="1"/>
</dbReference>
<reference evidence="6 7" key="1">
    <citation type="submission" date="2014-02" db="EMBL/GenBank/DDBJ databases">
        <title>Draft genome sequence of Lysinibacillus massiliensis CCUG 49529.</title>
        <authorList>
            <person name="Zhang F."/>
            <person name="Wang G."/>
            <person name="Zhang L."/>
        </authorList>
    </citation>
    <scope>NUCLEOTIDE SEQUENCE [LARGE SCALE GENOMIC DNA]</scope>
    <source>
        <strain evidence="6 7">CCUG 49529</strain>
    </source>
</reference>
<accession>A0A0A3J2N1</accession>
<dbReference type="SUPFAM" id="SSF52440">
    <property type="entry name" value="PreATP-grasp domain"/>
    <property type="match status" value="1"/>
</dbReference>
<dbReference type="PANTHER" id="PTHR43585">
    <property type="entry name" value="FUMIPYRROLE BIOSYNTHESIS PROTEIN C"/>
    <property type="match status" value="1"/>
</dbReference>
<evidence type="ECO:0000313" key="6">
    <source>
        <dbReference type="EMBL" id="KGR91201.1"/>
    </source>
</evidence>
<dbReference type="OrthoDB" id="9803907at2"/>
<name>A0A0A3J2N1_9BACL</name>
<feature type="domain" description="ATP-grasp" evidence="5">
    <location>
        <begin position="107"/>
        <end position="307"/>
    </location>
</feature>
<dbReference type="Pfam" id="PF13535">
    <property type="entry name" value="ATP-grasp_4"/>
    <property type="match status" value="1"/>
</dbReference>
<comment type="caution">
    <text evidence="6">The sequence shown here is derived from an EMBL/GenBank/DDBJ whole genome shotgun (WGS) entry which is preliminary data.</text>
</comment>
<dbReference type="InterPro" id="IPR016185">
    <property type="entry name" value="PreATP-grasp_dom_sf"/>
</dbReference>
<dbReference type="InterPro" id="IPR011761">
    <property type="entry name" value="ATP-grasp"/>
</dbReference>
<keyword evidence="1" id="KW-0436">Ligase</keyword>